<dbReference type="HAMAP" id="MF_00048">
    <property type="entry name" value="UPF0102"/>
    <property type="match status" value="1"/>
</dbReference>
<dbReference type="Gene3D" id="3.40.1350.10">
    <property type="match status" value="1"/>
</dbReference>
<comment type="similarity">
    <text evidence="1 2">Belongs to the UPF0102 family.</text>
</comment>
<dbReference type="EMBL" id="CP017269">
    <property type="protein sequence ID" value="AOT68377.1"/>
    <property type="molecule type" value="Genomic_DNA"/>
</dbReference>
<dbReference type="STRING" id="1424294.Gferi_01470"/>
<gene>
    <name evidence="3" type="ORF">Gferi_01470</name>
</gene>
<keyword evidence="4" id="KW-1185">Reference proteome</keyword>
<organism evidence="3 4">
    <name type="scientific">Geosporobacter ferrireducens</name>
    <dbReference type="NCBI Taxonomy" id="1424294"/>
    <lineage>
        <taxon>Bacteria</taxon>
        <taxon>Bacillati</taxon>
        <taxon>Bacillota</taxon>
        <taxon>Clostridia</taxon>
        <taxon>Peptostreptococcales</taxon>
        <taxon>Thermotaleaceae</taxon>
        <taxon>Geosporobacter</taxon>
    </lineage>
</organism>
<dbReference type="Pfam" id="PF02021">
    <property type="entry name" value="UPF0102"/>
    <property type="match status" value="1"/>
</dbReference>
<reference evidence="3 4" key="1">
    <citation type="submission" date="2016-09" db="EMBL/GenBank/DDBJ databases">
        <title>Genomic analysis reveals versatility of anaerobic energy metabolism of Geosporobacter ferrireducens IRF9 of phylum Firmicutes.</title>
        <authorList>
            <person name="Kim S.-J."/>
        </authorList>
    </citation>
    <scope>NUCLEOTIDE SEQUENCE [LARGE SCALE GENOMIC DNA]</scope>
    <source>
        <strain evidence="3 4">IRF9</strain>
    </source>
</reference>
<dbReference type="AlphaFoldDB" id="A0A1D8GBU8"/>
<dbReference type="NCBIfam" id="NF009150">
    <property type="entry name" value="PRK12497.1-3"/>
    <property type="match status" value="1"/>
</dbReference>
<dbReference type="PANTHER" id="PTHR34039:SF1">
    <property type="entry name" value="UPF0102 PROTEIN YRAN"/>
    <property type="match status" value="1"/>
</dbReference>
<evidence type="ECO:0000313" key="4">
    <source>
        <dbReference type="Proteomes" id="UP000095743"/>
    </source>
</evidence>
<evidence type="ECO:0000256" key="1">
    <source>
        <dbReference type="ARBA" id="ARBA00006738"/>
    </source>
</evidence>
<protein>
    <recommendedName>
        <fullName evidence="2">UPF0102 protein Gferi_01470</fullName>
    </recommendedName>
</protein>
<sequence>MTKKRKLLGALGERLAASHLEKRGYKILDMNYRCCMGEVDIIAYDGKTYIFVEVKTRSGLAFGRPIESINYKKREHMVRTALNYLKAKQLGDCSYRFDAVEVLFEGENLSEIHHVKNIV</sequence>
<dbReference type="OrthoDB" id="9802516at2"/>
<dbReference type="CDD" id="cd20736">
    <property type="entry name" value="PoNe_Nuclease"/>
    <property type="match status" value="1"/>
</dbReference>
<proteinExistence type="inferred from homology"/>
<dbReference type="Proteomes" id="UP000095743">
    <property type="component" value="Chromosome"/>
</dbReference>
<dbReference type="RefSeq" id="WP_069973930.1">
    <property type="nucleotide sequence ID" value="NZ_CP017269.1"/>
</dbReference>
<accession>A0A1D8GBU8</accession>
<dbReference type="NCBIfam" id="NF009154">
    <property type="entry name" value="PRK12497.3-3"/>
    <property type="match status" value="1"/>
</dbReference>
<dbReference type="GO" id="GO:0003676">
    <property type="term" value="F:nucleic acid binding"/>
    <property type="evidence" value="ECO:0007669"/>
    <property type="project" value="InterPro"/>
</dbReference>
<evidence type="ECO:0000313" key="3">
    <source>
        <dbReference type="EMBL" id="AOT68377.1"/>
    </source>
</evidence>
<dbReference type="NCBIfam" id="TIGR00252">
    <property type="entry name" value="YraN family protein"/>
    <property type="match status" value="1"/>
</dbReference>
<evidence type="ECO:0000256" key="2">
    <source>
        <dbReference type="HAMAP-Rule" id="MF_00048"/>
    </source>
</evidence>
<dbReference type="InterPro" id="IPR011335">
    <property type="entry name" value="Restrct_endonuc-II-like"/>
</dbReference>
<name>A0A1D8GBU8_9FIRM</name>
<dbReference type="InterPro" id="IPR003509">
    <property type="entry name" value="UPF0102_YraN-like"/>
</dbReference>
<dbReference type="InterPro" id="IPR011856">
    <property type="entry name" value="tRNA_endonuc-like_dom_sf"/>
</dbReference>
<dbReference type="SUPFAM" id="SSF52980">
    <property type="entry name" value="Restriction endonuclease-like"/>
    <property type="match status" value="1"/>
</dbReference>
<dbReference type="KEGG" id="gfe:Gferi_01470"/>
<dbReference type="PANTHER" id="PTHR34039">
    <property type="entry name" value="UPF0102 PROTEIN YRAN"/>
    <property type="match status" value="1"/>
</dbReference>